<accession>A0AAJ0F2Y2</accession>
<feature type="region of interest" description="Disordered" evidence="1">
    <location>
        <begin position="1"/>
        <end position="21"/>
    </location>
</feature>
<dbReference type="EMBL" id="JAHMHR010000005">
    <property type="protein sequence ID" value="KAK1690988.1"/>
    <property type="molecule type" value="Genomic_DNA"/>
</dbReference>
<dbReference type="RefSeq" id="XP_060434683.1">
    <property type="nucleotide sequence ID" value="XM_060566715.1"/>
</dbReference>
<dbReference type="Proteomes" id="UP001224890">
    <property type="component" value="Unassembled WGS sequence"/>
</dbReference>
<proteinExistence type="predicted"/>
<evidence type="ECO:0000256" key="1">
    <source>
        <dbReference type="SAM" id="MobiDB-lite"/>
    </source>
</evidence>
<comment type="caution">
    <text evidence="2">The sequence shown here is derived from an EMBL/GenBank/DDBJ whole genome shotgun (WGS) entry which is preliminary data.</text>
</comment>
<gene>
    <name evidence="2" type="ORF">BDP55DRAFT_315560</name>
</gene>
<reference evidence="2" key="1">
    <citation type="submission" date="2021-06" db="EMBL/GenBank/DDBJ databases">
        <title>Comparative genomics, transcriptomics and evolutionary studies reveal genomic signatures of adaptation to plant cell wall in hemibiotrophic fungi.</title>
        <authorList>
            <consortium name="DOE Joint Genome Institute"/>
            <person name="Baroncelli R."/>
            <person name="Diaz J.F."/>
            <person name="Benocci T."/>
            <person name="Peng M."/>
            <person name="Battaglia E."/>
            <person name="Haridas S."/>
            <person name="Andreopoulos W."/>
            <person name="Labutti K."/>
            <person name="Pangilinan J."/>
            <person name="Floch G.L."/>
            <person name="Makela M.R."/>
            <person name="Henrissat B."/>
            <person name="Grigoriev I.V."/>
            <person name="Crouch J.A."/>
            <person name="De Vries R.P."/>
            <person name="Sukno S.A."/>
            <person name="Thon M.R."/>
        </authorList>
    </citation>
    <scope>NUCLEOTIDE SEQUENCE</scope>
    <source>
        <strain evidence="2">CBS 193.32</strain>
    </source>
</reference>
<keyword evidence="3" id="KW-1185">Reference proteome</keyword>
<feature type="region of interest" description="Disordered" evidence="1">
    <location>
        <begin position="193"/>
        <end position="213"/>
    </location>
</feature>
<name>A0AAJ0F2Y2_9PEZI</name>
<evidence type="ECO:0000313" key="2">
    <source>
        <dbReference type="EMBL" id="KAK1690988.1"/>
    </source>
</evidence>
<feature type="region of interest" description="Disordered" evidence="1">
    <location>
        <begin position="90"/>
        <end position="110"/>
    </location>
</feature>
<dbReference type="AlphaFoldDB" id="A0AAJ0F2Y2"/>
<evidence type="ECO:0000313" key="3">
    <source>
        <dbReference type="Proteomes" id="UP001224890"/>
    </source>
</evidence>
<protein>
    <submittedName>
        <fullName evidence="2">Uncharacterized protein</fullName>
    </submittedName>
</protein>
<sequence length="213" mass="23279">MQIQNGLYKQEEVSELDNESLSEKFDVTSDIASTADGDSDALGYVGGDVELDESLNDGELGLGQHPSHKYFTTVPGRGADVFQGGSAAGTKASTAVKDEPRSIPNNPHHEHKMASGDLYGVNNTHLNQAGMSNNITFDPNLYQAYPMPDMYQFNQLWGNPMMRPAHHGFNPINANHNHQHMMFSQQMTMPNTFPTGHHDHAQGSGVYQNGHGA</sequence>
<organism evidence="2 3">
    <name type="scientific">Colletotrichum godetiae</name>
    <dbReference type="NCBI Taxonomy" id="1209918"/>
    <lineage>
        <taxon>Eukaryota</taxon>
        <taxon>Fungi</taxon>
        <taxon>Dikarya</taxon>
        <taxon>Ascomycota</taxon>
        <taxon>Pezizomycotina</taxon>
        <taxon>Sordariomycetes</taxon>
        <taxon>Hypocreomycetidae</taxon>
        <taxon>Glomerellales</taxon>
        <taxon>Glomerellaceae</taxon>
        <taxon>Colletotrichum</taxon>
        <taxon>Colletotrichum acutatum species complex</taxon>
    </lineage>
</organism>
<dbReference type="GeneID" id="85451241"/>